<gene>
    <name evidence="1" type="ORF">ACFSBL_15825</name>
</gene>
<evidence type="ECO:0000313" key="1">
    <source>
        <dbReference type="EMBL" id="MFD1647158.1"/>
    </source>
</evidence>
<dbReference type="AlphaFoldDB" id="A0ABD6DM29"/>
<proteinExistence type="predicted"/>
<evidence type="ECO:0000313" key="2">
    <source>
        <dbReference type="Proteomes" id="UP001597034"/>
    </source>
</evidence>
<dbReference type="Proteomes" id="UP001597034">
    <property type="component" value="Unassembled WGS sequence"/>
</dbReference>
<keyword evidence="2" id="KW-1185">Reference proteome</keyword>
<protein>
    <submittedName>
        <fullName evidence="1">Rubrerythrin family protein</fullName>
    </submittedName>
</protein>
<name>A0ABD6DM29_9EURY</name>
<dbReference type="RefSeq" id="WP_256400782.1">
    <property type="nucleotide sequence ID" value="NZ_JANHJR010000003.1"/>
</dbReference>
<accession>A0ABD6DM29</accession>
<comment type="caution">
    <text evidence="1">The sequence shown here is derived from an EMBL/GenBank/DDBJ whole genome shotgun (WGS) entry which is preliminary data.</text>
</comment>
<sequence length="204" mass="21440">MDTAAFVEAVEDGNRTELSRLGSSKSLYALTGGEMDEEHIFAVAEALASAQADRYEAWAADADGELADALSAAADAERERAADAAGETDETVEGGLFDGLDDCEGAVEHAGGFVAATVVTKKLQEQLVGFFVGQADPTTAQTFRSYGEELGERREAALAALESVCADESDWERAEEAAGGVVTTAYEVYVDRLEAMGVNPKPVC</sequence>
<dbReference type="EMBL" id="JBHUDO010000003">
    <property type="protein sequence ID" value="MFD1647158.1"/>
    <property type="molecule type" value="Genomic_DNA"/>
</dbReference>
<reference evidence="1 2" key="1">
    <citation type="journal article" date="2019" name="Int. J. Syst. Evol. Microbiol.">
        <title>The Global Catalogue of Microorganisms (GCM) 10K type strain sequencing project: providing services to taxonomists for standard genome sequencing and annotation.</title>
        <authorList>
            <consortium name="The Broad Institute Genomics Platform"/>
            <consortium name="The Broad Institute Genome Sequencing Center for Infectious Disease"/>
            <person name="Wu L."/>
            <person name="Ma J."/>
        </authorList>
    </citation>
    <scope>NUCLEOTIDE SEQUENCE [LARGE SCALE GENOMIC DNA]</scope>
    <source>
        <strain evidence="1 2">CGMCC 1.10390</strain>
    </source>
</reference>
<organism evidence="1 2">
    <name type="scientific">Haloarchaeobius litoreus</name>
    <dbReference type="NCBI Taxonomy" id="755306"/>
    <lineage>
        <taxon>Archaea</taxon>
        <taxon>Methanobacteriati</taxon>
        <taxon>Methanobacteriota</taxon>
        <taxon>Stenosarchaea group</taxon>
        <taxon>Halobacteria</taxon>
        <taxon>Halobacteriales</taxon>
        <taxon>Halorubellaceae</taxon>
        <taxon>Haloarchaeobius</taxon>
    </lineage>
</organism>